<keyword evidence="10" id="KW-0325">Glycoprotein</keyword>
<comment type="cofactor">
    <cofactor evidence="1">
        <name>NAD(+)</name>
        <dbReference type="ChEBI" id="CHEBI:57540"/>
    </cofactor>
</comment>
<protein>
    <submittedName>
        <fullName evidence="14">Epimerase</fullName>
    </submittedName>
</protein>
<keyword evidence="3" id="KW-0812">Transmembrane</keyword>
<evidence type="ECO:0000256" key="3">
    <source>
        <dbReference type="ARBA" id="ARBA00022692"/>
    </source>
</evidence>
<evidence type="ECO:0000313" key="14">
    <source>
        <dbReference type="EMBL" id="PIZ41887.1"/>
    </source>
</evidence>
<accession>A0A2M7TAA4</accession>
<evidence type="ECO:0000256" key="7">
    <source>
        <dbReference type="ARBA" id="ARBA00023027"/>
    </source>
</evidence>
<proteinExistence type="predicted"/>
<keyword evidence="5" id="KW-0735">Signal-anchor</keyword>
<dbReference type="UniPathway" id="UPA00796">
    <property type="reaction ID" value="UER00771"/>
</dbReference>
<evidence type="ECO:0000256" key="9">
    <source>
        <dbReference type="ARBA" id="ARBA00023136"/>
    </source>
</evidence>
<keyword evidence="8" id="KW-0333">Golgi apparatus</keyword>
<dbReference type="GO" id="GO:0033320">
    <property type="term" value="P:UDP-D-xylose biosynthetic process"/>
    <property type="evidence" value="ECO:0007669"/>
    <property type="project" value="UniProtKB-UniPathway"/>
</dbReference>
<evidence type="ECO:0000256" key="10">
    <source>
        <dbReference type="ARBA" id="ARBA00023180"/>
    </source>
</evidence>
<dbReference type="GO" id="GO:0005737">
    <property type="term" value="C:cytoplasm"/>
    <property type="evidence" value="ECO:0007669"/>
    <property type="project" value="TreeGrafter"/>
</dbReference>
<dbReference type="Gene3D" id="3.40.50.720">
    <property type="entry name" value="NAD(P)-binding Rossmann-like Domain"/>
    <property type="match status" value="1"/>
</dbReference>
<dbReference type="GO" id="GO:0070403">
    <property type="term" value="F:NAD+ binding"/>
    <property type="evidence" value="ECO:0007669"/>
    <property type="project" value="InterPro"/>
</dbReference>
<dbReference type="GO" id="GO:0048040">
    <property type="term" value="F:UDP-glucuronate decarboxylase activity"/>
    <property type="evidence" value="ECO:0007669"/>
    <property type="project" value="TreeGrafter"/>
</dbReference>
<evidence type="ECO:0000256" key="2">
    <source>
        <dbReference type="ARBA" id="ARBA00004323"/>
    </source>
</evidence>
<dbReference type="InterPro" id="IPR001509">
    <property type="entry name" value="Epimerase_deHydtase"/>
</dbReference>
<comment type="subcellular location">
    <subcellularLocation>
        <location evidence="2">Golgi apparatus membrane</location>
        <topology evidence="2">Single-pass type II membrane protein</topology>
    </subcellularLocation>
    <subcellularLocation>
        <location evidence="12">Golgi apparatus</location>
        <location evidence="12">Golgi stack membrane</location>
    </subcellularLocation>
</comment>
<evidence type="ECO:0000256" key="4">
    <source>
        <dbReference type="ARBA" id="ARBA00022793"/>
    </source>
</evidence>
<dbReference type="SUPFAM" id="SSF51735">
    <property type="entry name" value="NAD(P)-binding Rossmann-fold domains"/>
    <property type="match status" value="1"/>
</dbReference>
<reference evidence="15" key="1">
    <citation type="submission" date="2017-09" db="EMBL/GenBank/DDBJ databases">
        <title>Depth-based differentiation of microbial function through sediment-hosted aquifers and enrichment of novel symbionts in the deep terrestrial subsurface.</title>
        <authorList>
            <person name="Probst A.J."/>
            <person name="Ladd B."/>
            <person name="Jarett J.K."/>
            <person name="Geller-Mcgrath D.E."/>
            <person name="Sieber C.M.K."/>
            <person name="Emerson J.B."/>
            <person name="Anantharaman K."/>
            <person name="Thomas B.C."/>
            <person name="Malmstrom R."/>
            <person name="Stieglmeier M."/>
            <person name="Klingl A."/>
            <person name="Woyke T."/>
            <person name="Ryan C.M."/>
            <person name="Banfield J.F."/>
        </authorList>
    </citation>
    <scope>NUCLEOTIDE SEQUENCE [LARGE SCALE GENOMIC DNA]</scope>
</reference>
<keyword evidence="11" id="KW-0456">Lyase</keyword>
<gene>
    <name evidence="14" type="ORF">COY37_01545</name>
</gene>
<organism evidence="14 15">
    <name type="scientific">Candidatus Aquicultor secundus</name>
    <dbReference type="NCBI Taxonomy" id="1973895"/>
    <lineage>
        <taxon>Bacteria</taxon>
        <taxon>Bacillati</taxon>
        <taxon>Actinomycetota</taxon>
        <taxon>Candidatus Aquicultoria</taxon>
        <taxon>Candidatus Aquicultorales</taxon>
        <taxon>Candidatus Aquicultoraceae</taxon>
        <taxon>Candidatus Aquicultor</taxon>
    </lineage>
</organism>
<dbReference type="InterPro" id="IPR036291">
    <property type="entry name" value="NAD(P)-bd_dom_sf"/>
</dbReference>
<keyword evidence="4" id="KW-0210">Decarboxylase</keyword>
<evidence type="ECO:0000256" key="11">
    <source>
        <dbReference type="ARBA" id="ARBA00023239"/>
    </source>
</evidence>
<feature type="domain" description="NAD-dependent epimerase/dehydratase" evidence="13">
    <location>
        <begin position="3"/>
        <end position="239"/>
    </location>
</feature>
<dbReference type="PANTHER" id="PTHR43078:SF6">
    <property type="entry name" value="UDP-GLUCURONIC ACID DECARBOXYLASE 1"/>
    <property type="match status" value="1"/>
</dbReference>
<keyword evidence="6" id="KW-1133">Transmembrane helix</keyword>
<evidence type="ECO:0000256" key="12">
    <source>
        <dbReference type="ARBA" id="ARBA00037859"/>
    </source>
</evidence>
<dbReference type="PANTHER" id="PTHR43078">
    <property type="entry name" value="UDP-GLUCURONIC ACID DECARBOXYLASE-RELATED"/>
    <property type="match status" value="1"/>
</dbReference>
<evidence type="ECO:0000256" key="8">
    <source>
        <dbReference type="ARBA" id="ARBA00023034"/>
    </source>
</evidence>
<dbReference type="GO" id="GO:0042732">
    <property type="term" value="P:D-xylose metabolic process"/>
    <property type="evidence" value="ECO:0007669"/>
    <property type="project" value="InterPro"/>
</dbReference>
<dbReference type="InterPro" id="IPR044516">
    <property type="entry name" value="UXS-like"/>
</dbReference>
<evidence type="ECO:0000313" key="15">
    <source>
        <dbReference type="Proteomes" id="UP000230956"/>
    </source>
</evidence>
<evidence type="ECO:0000256" key="5">
    <source>
        <dbReference type="ARBA" id="ARBA00022968"/>
    </source>
</evidence>
<dbReference type="CDD" id="cd05230">
    <property type="entry name" value="UGD_SDR_e"/>
    <property type="match status" value="1"/>
</dbReference>
<dbReference type="FunFam" id="3.40.50.720:FF:000065">
    <property type="entry name" value="UDP-glucuronic acid decarboxylase 1"/>
    <property type="match status" value="1"/>
</dbReference>
<sequence length="322" mass="35694">MKALIAGGAGFIGSHLCRLLLAKGFEVICVDNLMTSTLDSIATLMGRKGFHFIKHDIRVPLAIGGIDYVFNLASPASPIHYQKRPIDTLIINGTGTYELLKLAVDNKARFLLASTSEVYGDPKLHPQPEQYWGNVNPVGVRSCYDEGKRFAESLTTAFSNEYSLDTRIVRIFNTYGPFMRPDDGRVIPNFVNQALKGRPMTIYGDGLRTRSLCFIDDLVRGLYLAAISDSIDVKPINIGSGDERTLLELANLIKALVGSSSDLKFLPALEDEPTKRKPDITRAKQALGWEPLTSLEEGLAVTIAWFSELRSLKEETTHEYPR</sequence>
<dbReference type="AlphaFoldDB" id="A0A2M7TAA4"/>
<dbReference type="Pfam" id="PF01370">
    <property type="entry name" value="Epimerase"/>
    <property type="match status" value="1"/>
</dbReference>
<dbReference type="EMBL" id="PFNG01000038">
    <property type="protein sequence ID" value="PIZ41887.1"/>
    <property type="molecule type" value="Genomic_DNA"/>
</dbReference>
<evidence type="ECO:0000256" key="1">
    <source>
        <dbReference type="ARBA" id="ARBA00001911"/>
    </source>
</evidence>
<name>A0A2M7TAA4_9ACTN</name>
<dbReference type="Proteomes" id="UP000230956">
    <property type="component" value="Unassembled WGS sequence"/>
</dbReference>
<evidence type="ECO:0000259" key="13">
    <source>
        <dbReference type="Pfam" id="PF01370"/>
    </source>
</evidence>
<keyword evidence="7" id="KW-0520">NAD</keyword>
<comment type="caution">
    <text evidence="14">The sequence shown here is derived from an EMBL/GenBank/DDBJ whole genome shotgun (WGS) entry which is preliminary data.</text>
</comment>
<keyword evidence="9" id="KW-0472">Membrane</keyword>
<dbReference type="RefSeq" id="WP_286975683.1">
    <property type="nucleotide sequence ID" value="NZ_PEXG01000081.1"/>
</dbReference>
<evidence type="ECO:0000256" key="6">
    <source>
        <dbReference type="ARBA" id="ARBA00022989"/>
    </source>
</evidence>